<evidence type="ECO:0000313" key="2">
    <source>
        <dbReference type="Proteomes" id="UP000799754"/>
    </source>
</evidence>
<gene>
    <name evidence="1" type="ORF">BU25DRAFT_393664</name>
</gene>
<accession>A0ACB6S0Z7</accession>
<name>A0ACB6S0Z7_9PLEO</name>
<proteinExistence type="predicted"/>
<evidence type="ECO:0000313" key="1">
    <source>
        <dbReference type="EMBL" id="KAF2627068.1"/>
    </source>
</evidence>
<dbReference type="EMBL" id="MU006718">
    <property type="protein sequence ID" value="KAF2627068.1"/>
    <property type="molecule type" value="Genomic_DNA"/>
</dbReference>
<reference evidence="1" key="1">
    <citation type="journal article" date="2020" name="Stud. Mycol.">
        <title>101 Dothideomycetes genomes: a test case for predicting lifestyles and emergence of pathogens.</title>
        <authorList>
            <person name="Haridas S."/>
            <person name="Albert R."/>
            <person name="Binder M."/>
            <person name="Bloem J."/>
            <person name="Labutti K."/>
            <person name="Salamov A."/>
            <person name="Andreopoulos B."/>
            <person name="Baker S."/>
            <person name="Barry K."/>
            <person name="Bills G."/>
            <person name="Bluhm B."/>
            <person name="Cannon C."/>
            <person name="Castanera R."/>
            <person name="Culley D."/>
            <person name="Daum C."/>
            <person name="Ezra D."/>
            <person name="Gonzalez J."/>
            <person name="Henrissat B."/>
            <person name="Kuo A."/>
            <person name="Liang C."/>
            <person name="Lipzen A."/>
            <person name="Lutzoni F."/>
            <person name="Magnuson J."/>
            <person name="Mondo S."/>
            <person name="Nolan M."/>
            <person name="Ohm R."/>
            <person name="Pangilinan J."/>
            <person name="Park H.-J."/>
            <person name="Ramirez L."/>
            <person name="Alfaro M."/>
            <person name="Sun H."/>
            <person name="Tritt A."/>
            <person name="Yoshinaga Y."/>
            <person name="Zwiers L.-H."/>
            <person name="Turgeon B."/>
            <person name="Goodwin S."/>
            <person name="Spatafora J."/>
            <person name="Crous P."/>
            <person name="Grigoriev I."/>
        </authorList>
    </citation>
    <scope>NUCLEOTIDE SEQUENCE</scope>
    <source>
        <strain evidence="1">CBS 525.71</strain>
    </source>
</reference>
<sequence>MSDYTGPGIYEILPKHAQDMSLNVWAGANTAGTQVKLYSRTPGARNSQFAIVAAGGTQGKPEKGDREYHIIAVNSGLYVASNDAIQVTTELRSPLEASIRWKLQHAGNGAFYINSVVTGKQLNVRGGGKESGTEIITYPPTEGANSQFLLKSV</sequence>
<protein>
    <submittedName>
        <fullName evidence="1">Uncharacterized protein</fullName>
    </submittedName>
</protein>
<keyword evidence="2" id="KW-1185">Reference proteome</keyword>
<dbReference type="Proteomes" id="UP000799754">
    <property type="component" value="Unassembled WGS sequence"/>
</dbReference>
<comment type="caution">
    <text evidence="1">The sequence shown here is derived from an EMBL/GenBank/DDBJ whole genome shotgun (WGS) entry which is preliminary data.</text>
</comment>
<organism evidence="1 2">
    <name type="scientific">Macroventuria anomochaeta</name>
    <dbReference type="NCBI Taxonomy" id="301207"/>
    <lineage>
        <taxon>Eukaryota</taxon>
        <taxon>Fungi</taxon>
        <taxon>Dikarya</taxon>
        <taxon>Ascomycota</taxon>
        <taxon>Pezizomycotina</taxon>
        <taxon>Dothideomycetes</taxon>
        <taxon>Pleosporomycetidae</taxon>
        <taxon>Pleosporales</taxon>
        <taxon>Pleosporineae</taxon>
        <taxon>Didymellaceae</taxon>
        <taxon>Macroventuria</taxon>
    </lineage>
</organism>